<name>A0A0D3KMF1_EMIH1</name>
<evidence type="ECO:0000313" key="2">
    <source>
        <dbReference type="EnsemblProtists" id="EOD36936"/>
    </source>
</evidence>
<evidence type="ECO:0000256" key="1">
    <source>
        <dbReference type="SAM" id="Phobius"/>
    </source>
</evidence>
<dbReference type="Proteomes" id="UP000013827">
    <property type="component" value="Unassembled WGS sequence"/>
</dbReference>
<evidence type="ECO:0008006" key="4">
    <source>
        <dbReference type="Google" id="ProtNLM"/>
    </source>
</evidence>
<dbReference type="GeneID" id="17282206"/>
<dbReference type="PaxDb" id="2903-EOD36936"/>
<dbReference type="EnsemblProtists" id="EOD36936">
    <property type="protein sequence ID" value="EOD36936"/>
    <property type="gene ID" value="EMIHUDRAFT_201267"/>
</dbReference>
<keyword evidence="1" id="KW-0812">Transmembrane</keyword>
<sequence>MARGSGAGEPSIPTLERRETESLIAKALEASEQASEDREVIVGAGWMAQTARLEGKSQADVDKIYEAGVAAGQAAIRGGSTAKWAIVAAARAAGAAIMSGQTAEEAADAGKRIVALALTTKEKQERMADSVGGGKLSSLLFVTVDAAISAILSGVPTHVAMLAGTAASVAAVAAAEAHTNYPIAGSKVAGKIIAQGYTGKQAAAASRAAGEAAYSMREEFPEGSKYHNTPMAGIAMGEVGEIVGFAVADGKPEEVKPSRLAKLIRAVTGATKAVADTYEFPLQSQALAAAAAAAAASAAEAVYHAGYKGESAIAAAGKAAASAIIDGKTGAEAVAAGKAAAAHAVQQIRGNASVSGTEVALAAAAIVAAAIAVKFLRR</sequence>
<proteinExistence type="predicted"/>
<dbReference type="RefSeq" id="XP_005789365.1">
    <property type="nucleotide sequence ID" value="XM_005789308.1"/>
</dbReference>
<reference evidence="3" key="1">
    <citation type="journal article" date="2013" name="Nature">
        <title>Pan genome of the phytoplankton Emiliania underpins its global distribution.</title>
        <authorList>
            <person name="Read B.A."/>
            <person name="Kegel J."/>
            <person name="Klute M.J."/>
            <person name="Kuo A."/>
            <person name="Lefebvre S.C."/>
            <person name="Maumus F."/>
            <person name="Mayer C."/>
            <person name="Miller J."/>
            <person name="Monier A."/>
            <person name="Salamov A."/>
            <person name="Young J."/>
            <person name="Aguilar M."/>
            <person name="Claverie J.M."/>
            <person name="Frickenhaus S."/>
            <person name="Gonzalez K."/>
            <person name="Herman E.K."/>
            <person name="Lin Y.C."/>
            <person name="Napier J."/>
            <person name="Ogata H."/>
            <person name="Sarno A.F."/>
            <person name="Shmutz J."/>
            <person name="Schroeder D."/>
            <person name="de Vargas C."/>
            <person name="Verret F."/>
            <person name="von Dassow P."/>
            <person name="Valentin K."/>
            <person name="Van de Peer Y."/>
            <person name="Wheeler G."/>
            <person name="Dacks J.B."/>
            <person name="Delwiche C.F."/>
            <person name="Dyhrman S.T."/>
            <person name="Glockner G."/>
            <person name="John U."/>
            <person name="Richards T."/>
            <person name="Worden A.Z."/>
            <person name="Zhang X."/>
            <person name="Grigoriev I.V."/>
            <person name="Allen A.E."/>
            <person name="Bidle K."/>
            <person name="Borodovsky M."/>
            <person name="Bowler C."/>
            <person name="Brownlee C."/>
            <person name="Cock J.M."/>
            <person name="Elias M."/>
            <person name="Gladyshev V.N."/>
            <person name="Groth M."/>
            <person name="Guda C."/>
            <person name="Hadaegh A."/>
            <person name="Iglesias-Rodriguez M.D."/>
            <person name="Jenkins J."/>
            <person name="Jones B.M."/>
            <person name="Lawson T."/>
            <person name="Leese F."/>
            <person name="Lindquist E."/>
            <person name="Lobanov A."/>
            <person name="Lomsadze A."/>
            <person name="Malik S.B."/>
            <person name="Marsh M.E."/>
            <person name="Mackinder L."/>
            <person name="Mock T."/>
            <person name="Mueller-Roeber B."/>
            <person name="Pagarete A."/>
            <person name="Parker M."/>
            <person name="Probert I."/>
            <person name="Quesneville H."/>
            <person name="Raines C."/>
            <person name="Rensing S.A."/>
            <person name="Riano-Pachon D.M."/>
            <person name="Richier S."/>
            <person name="Rokitta S."/>
            <person name="Shiraiwa Y."/>
            <person name="Soanes D.M."/>
            <person name="van der Giezen M."/>
            <person name="Wahlund T.M."/>
            <person name="Williams B."/>
            <person name="Wilson W."/>
            <person name="Wolfe G."/>
            <person name="Wurch L.L."/>
        </authorList>
    </citation>
    <scope>NUCLEOTIDE SEQUENCE</scope>
</reference>
<keyword evidence="1" id="KW-1133">Transmembrane helix</keyword>
<feature type="transmembrane region" description="Helical" evidence="1">
    <location>
        <begin position="359"/>
        <end position="376"/>
    </location>
</feature>
<protein>
    <recommendedName>
        <fullName evidence="4">Senescence domain-containing protein</fullName>
    </recommendedName>
</protein>
<organism evidence="2 3">
    <name type="scientific">Emiliania huxleyi (strain CCMP1516)</name>
    <dbReference type="NCBI Taxonomy" id="280463"/>
    <lineage>
        <taxon>Eukaryota</taxon>
        <taxon>Haptista</taxon>
        <taxon>Haptophyta</taxon>
        <taxon>Prymnesiophyceae</taxon>
        <taxon>Isochrysidales</taxon>
        <taxon>Noelaerhabdaceae</taxon>
        <taxon>Emiliania</taxon>
    </lineage>
</organism>
<reference evidence="2" key="2">
    <citation type="submission" date="2024-10" db="UniProtKB">
        <authorList>
            <consortium name="EnsemblProtists"/>
        </authorList>
    </citation>
    <scope>IDENTIFICATION</scope>
</reference>
<keyword evidence="3" id="KW-1185">Reference proteome</keyword>
<evidence type="ECO:0000313" key="3">
    <source>
        <dbReference type="Proteomes" id="UP000013827"/>
    </source>
</evidence>
<dbReference type="HOGENOM" id="CLU_732451_0_0_1"/>
<accession>A0A0D3KMF1</accession>
<dbReference type="KEGG" id="ehx:EMIHUDRAFT_201267"/>
<keyword evidence="1" id="KW-0472">Membrane</keyword>
<dbReference type="AlphaFoldDB" id="A0A0D3KMF1"/>